<dbReference type="InterPro" id="IPR053151">
    <property type="entry name" value="RNase_H-like"/>
</dbReference>
<dbReference type="InterPro" id="IPR012337">
    <property type="entry name" value="RNaseH-like_sf"/>
</dbReference>
<dbReference type="Pfam" id="PF13456">
    <property type="entry name" value="RVT_3"/>
    <property type="match status" value="1"/>
</dbReference>
<name>A0ABM3R811_SPIOL</name>
<proteinExistence type="predicted"/>
<protein>
    <recommendedName>
        <fullName evidence="5">RNase H type-1 domain-containing protein</fullName>
    </recommendedName>
</protein>
<dbReference type="RefSeq" id="XP_056691767.1">
    <property type="nucleotide sequence ID" value="XM_056835789.1"/>
</dbReference>
<dbReference type="SUPFAM" id="SSF53098">
    <property type="entry name" value="Ribonuclease H-like"/>
    <property type="match status" value="1"/>
</dbReference>
<dbReference type="Pfam" id="PF13966">
    <property type="entry name" value="zf-RVT"/>
    <property type="match status" value="1"/>
</dbReference>
<evidence type="ECO:0008006" key="5">
    <source>
        <dbReference type="Google" id="ProtNLM"/>
    </source>
</evidence>
<dbReference type="PANTHER" id="PTHR47723">
    <property type="entry name" value="OS05G0353850 PROTEIN"/>
    <property type="match status" value="1"/>
</dbReference>
<feature type="domain" description="Reverse transcriptase zinc-binding" evidence="2">
    <location>
        <begin position="106"/>
        <end position="194"/>
    </location>
</feature>
<dbReference type="PANTHER" id="PTHR47723:SF22">
    <property type="entry name" value="RNASE H TYPE-1 DOMAIN-CONTAINING PROTEIN"/>
    <property type="match status" value="1"/>
</dbReference>
<dbReference type="InterPro" id="IPR036397">
    <property type="entry name" value="RNaseH_sf"/>
</dbReference>
<keyword evidence="3" id="KW-1185">Reference proteome</keyword>
<gene>
    <name evidence="4" type="primary">LOC130467315</name>
</gene>
<feature type="domain" description="RNase H type-1" evidence="1">
    <location>
        <begin position="326"/>
        <end position="449"/>
    </location>
</feature>
<dbReference type="CDD" id="cd06222">
    <property type="entry name" value="RNase_H_like"/>
    <property type="match status" value="1"/>
</dbReference>
<sequence>MVLNKTRSQIGDGKNTLFWHDLWLGDSPLKTKFPKLFRLCLHPSGTVFSFGFWNGRKWEWSFHWAREFRPHDITEWNNLLTLIDRVNFNPEIPDSFIWTPHKSGVFSVKSFSFEMAKSLSNIHIASFKGLWKGLIPHRIELFSWFAILGKLNTKAKLIHLRIIPPVEGQCALCGCNMETSNHLFIQCPISRSLWCWWLNIWGLQWVFPSDLRDVFIQWLPPHKGAFFKKIWLASFSIIIWTIWKERNLRIFQQKSETIHQLQNLVLLRMCWWIKGWGDPFPYNPNEVLRNPTCLQWGSSKKTPGLSITPYTIADWAPPAENALKWNVDASYHPSSRKSAIGGVLRDSKGNFICVFSSPIPCMEINPAEIYAIHRAIQVSLNCSNTIGNRTISVESDSANAVKWCNEKSGGPWNVHFIINFIRNNAAAHNIEISHKSRASNMVADCLAKQGLNREDDFIAWM</sequence>
<reference evidence="4" key="2">
    <citation type="submission" date="2025-08" db="UniProtKB">
        <authorList>
            <consortium name="RefSeq"/>
        </authorList>
    </citation>
    <scope>IDENTIFICATION</scope>
    <source>
        <tissue evidence="4">Leaf</tissue>
    </source>
</reference>
<evidence type="ECO:0000313" key="3">
    <source>
        <dbReference type="Proteomes" id="UP000813463"/>
    </source>
</evidence>
<dbReference type="InterPro" id="IPR044730">
    <property type="entry name" value="RNase_H-like_dom_plant"/>
</dbReference>
<accession>A0ABM3R811</accession>
<dbReference type="Proteomes" id="UP000813463">
    <property type="component" value="Chromosome 2"/>
</dbReference>
<evidence type="ECO:0000313" key="4">
    <source>
        <dbReference type="RefSeq" id="XP_056691767.1"/>
    </source>
</evidence>
<dbReference type="InterPro" id="IPR002156">
    <property type="entry name" value="RNaseH_domain"/>
</dbReference>
<organism evidence="3 4">
    <name type="scientific">Spinacia oleracea</name>
    <name type="common">Spinach</name>
    <dbReference type="NCBI Taxonomy" id="3562"/>
    <lineage>
        <taxon>Eukaryota</taxon>
        <taxon>Viridiplantae</taxon>
        <taxon>Streptophyta</taxon>
        <taxon>Embryophyta</taxon>
        <taxon>Tracheophyta</taxon>
        <taxon>Spermatophyta</taxon>
        <taxon>Magnoliopsida</taxon>
        <taxon>eudicotyledons</taxon>
        <taxon>Gunneridae</taxon>
        <taxon>Pentapetalae</taxon>
        <taxon>Caryophyllales</taxon>
        <taxon>Chenopodiaceae</taxon>
        <taxon>Chenopodioideae</taxon>
        <taxon>Anserineae</taxon>
        <taxon>Spinacia</taxon>
    </lineage>
</organism>
<dbReference type="GeneID" id="130467315"/>
<reference evidence="3" key="1">
    <citation type="journal article" date="2021" name="Nat. Commun.">
        <title>Genomic analyses provide insights into spinach domestication and the genetic basis of agronomic traits.</title>
        <authorList>
            <person name="Cai X."/>
            <person name="Sun X."/>
            <person name="Xu C."/>
            <person name="Sun H."/>
            <person name="Wang X."/>
            <person name="Ge C."/>
            <person name="Zhang Z."/>
            <person name="Wang Q."/>
            <person name="Fei Z."/>
            <person name="Jiao C."/>
            <person name="Wang Q."/>
        </authorList>
    </citation>
    <scope>NUCLEOTIDE SEQUENCE [LARGE SCALE GENOMIC DNA]</scope>
    <source>
        <strain evidence="3">cv. Varoflay</strain>
    </source>
</reference>
<evidence type="ECO:0000259" key="1">
    <source>
        <dbReference type="Pfam" id="PF13456"/>
    </source>
</evidence>
<dbReference type="InterPro" id="IPR026960">
    <property type="entry name" value="RVT-Znf"/>
</dbReference>
<dbReference type="Gene3D" id="3.30.420.10">
    <property type="entry name" value="Ribonuclease H-like superfamily/Ribonuclease H"/>
    <property type="match status" value="1"/>
</dbReference>
<evidence type="ECO:0000259" key="2">
    <source>
        <dbReference type="Pfam" id="PF13966"/>
    </source>
</evidence>